<dbReference type="PROSITE" id="PS50135">
    <property type="entry name" value="ZF_ZZ_2"/>
    <property type="match status" value="1"/>
</dbReference>
<evidence type="ECO:0000256" key="7">
    <source>
        <dbReference type="ARBA" id="ARBA00022989"/>
    </source>
</evidence>
<dbReference type="Proteomes" id="UP001610446">
    <property type="component" value="Unassembled WGS sequence"/>
</dbReference>
<dbReference type="Gene3D" id="1.10.238.10">
    <property type="entry name" value="EF-hand"/>
    <property type="match status" value="1"/>
</dbReference>
<dbReference type="SUPFAM" id="SSF57850">
    <property type="entry name" value="RING/U-box"/>
    <property type="match status" value="1"/>
</dbReference>
<feature type="transmembrane region" description="Helical" evidence="11">
    <location>
        <begin position="325"/>
        <end position="349"/>
    </location>
</feature>
<evidence type="ECO:0000256" key="3">
    <source>
        <dbReference type="ARBA" id="ARBA00022723"/>
    </source>
</evidence>
<feature type="region of interest" description="Disordered" evidence="10">
    <location>
        <begin position="577"/>
        <end position="605"/>
    </location>
</feature>
<dbReference type="Gene3D" id="1.20.1720.10">
    <property type="entry name" value="Multidrug resistance protein D"/>
    <property type="match status" value="1"/>
</dbReference>
<feature type="compositionally biased region" description="Polar residues" evidence="10">
    <location>
        <begin position="1277"/>
        <end position="1288"/>
    </location>
</feature>
<gene>
    <name evidence="15" type="ORF">BJY01DRAFT_233999</name>
</gene>
<dbReference type="SMART" id="SM00291">
    <property type="entry name" value="ZnF_ZZ"/>
    <property type="match status" value="1"/>
</dbReference>
<dbReference type="InterPro" id="IPR000433">
    <property type="entry name" value="Znf_ZZ"/>
</dbReference>
<feature type="transmembrane region" description="Helical" evidence="11">
    <location>
        <begin position="388"/>
        <end position="409"/>
    </location>
</feature>
<feature type="transmembrane region" description="Helical" evidence="11">
    <location>
        <begin position="155"/>
        <end position="176"/>
    </location>
</feature>
<keyword evidence="6" id="KW-0106">Calcium</keyword>
<dbReference type="InterPro" id="IPR036259">
    <property type="entry name" value="MFS_trans_sf"/>
</dbReference>
<dbReference type="Pfam" id="PF00569">
    <property type="entry name" value="ZZ"/>
    <property type="match status" value="1"/>
</dbReference>
<feature type="transmembrane region" description="Helical" evidence="11">
    <location>
        <begin position="257"/>
        <end position="274"/>
    </location>
</feature>
<reference evidence="15 16" key="1">
    <citation type="submission" date="2024-07" db="EMBL/GenBank/DDBJ databases">
        <title>Section-level genome sequencing and comparative genomics of Aspergillus sections Usti and Cavernicolus.</title>
        <authorList>
            <consortium name="Lawrence Berkeley National Laboratory"/>
            <person name="Nybo J.L."/>
            <person name="Vesth T.C."/>
            <person name="Theobald S."/>
            <person name="Frisvad J.C."/>
            <person name="Larsen T.O."/>
            <person name="Kjaerboelling I."/>
            <person name="Rothschild-Mancinelli K."/>
            <person name="Lyhne E.K."/>
            <person name="Kogle M.E."/>
            <person name="Barry K."/>
            <person name="Clum A."/>
            <person name="Na H."/>
            <person name="Ledsgaard L."/>
            <person name="Lin J."/>
            <person name="Lipzen A."/>
            <person name="Kuo A."/>
            <person name="Riley R."/>
            <person name="Mondo S."/>
            <person name="Labutti K."/>
            <person name="Haridas S."/>
            <person name="Pangalinan J."/>
            <person name="Salamov A.A."/>
            <person name="Simmons B.A."/>
            <person name="Magnuson J.K."/>
            <person name="Chen J."/>
            <person name="Drula E."/>
            <person name="Henrissat B."/>
            <person name="Wiebenga A."/>
            <person name="Lubbers R.J."/>
            <person name="Gomes A.C."/>
            <person name="Makela M.R."/>
            <person name="Stajich J."/>
            <person name="Grigoriev I.V."/>
            <person name="Mortensen U.H."/>
            <person name="De Vries R.P."/>
            <person name="Baker S.E."/>
            <person name="Andersen M.R."/>
        </authorList>
    </citation>
    <scope>NUCLEOTIDE SEQUENCE [LARGE SCALE GENOMIC DNA]</scope>
    <source>
        <strain evidence="15 16">CBS 123904</strain>
    </source>
</reference>
<proteinExistence type="predicted"/>
<feature type="transmembrane region" description="Helical" evidence="11">
    <location>
        <begin position="64"/>
        <end position="87"/>
    </location>
</feature>
<feature type="transmembrane region" description="Helical" evidence="11">
    <location>
        <begin position="549"/>
        <end position="565"/>
    </location>
</feature>
<feature type="domain" description="Major facilitator superfamily (MFS) profile" evidence="14">
    <location>
        <begin position="65"/>
        <end position="572"/>
    </location>
</feature>
<dbReference type="SUPFAM" id="SSF47473">
    <property type="entry name" value="EF-hand"/>
    <property type="match status" value="1"/>
</dbReference>
<dbReference type="InterPro" id="IPR011992">
    <property type="entry name" value="EF-hand-dom_pair"/>
</dbReference>
<evidence type="ECO:0000313" key="16">
    <source>
        <dbReference type="Proteomes" id="UP001610446"/>
    </source>
</evidence>
<dbReference type="InterPro" id="IPR011701">
    <property type="entry name" value="MFS"/>
</dbReference>
<keyword evidence="5" id="KW-0862">Zinc</keyword>
<comment type="caution">
    <text evidence="15">The sequence shown here is derived from an EMBL/GenBank/DDBJ whole genome shotgun (WGS) entry which is preliminary data.</text>
</comment>
<dbReference type="Pfam" id="PF07690">
    <property type="entry name" value="MFS_1"/>
    <property type="match status" value="1"/>
</dbReference>
<feature type="region of interest" description="Disordered" evidence="10">
    <location>
        <begin position="1276"/>
        <end position="1303"/>
    </location>
</feature>
<evidence type="ECO:0000313" key="15">
    <source>
        <dbReference type="EMBL" id="KAL2848133.1"/>
    </source>
</evidence>
<evidence type="ECO:0000256" key="9">
    <source>
        <dbReference type="PROSITE-ProRule" id="PRU00228"/>
    </source>
</evidence>
<evidence type="ECO:0000256" key="1">
    <source>
        <dbReference type="ARBA" id="ARBA00004141"/>
    </source>
</evidence>
<dbReference type="PANTHER" id="PTHR23501">
    <property type="entry name" value="MAJOR FACILITATOR SUPERFAMILY"/>
    <property type="match status" value="1"/>
</dbReference>
<evidence type="ECO:0000256" key="10">
    <source>
        <dbReference type="SAM" id="MobiDB-lite"/>
    </source>
</evidence>
<evidence type="ECO:0008006" key="17">
    <source>
        <dbReference type="Google" id="ProtNLM"/>
    </source>
</evidence>
<feature type="compositionally biased region" description="Acidic residues" evidence="10">
    <location>
        <begin position="1154"/>
        <end position="1163"/>
    </location>
</feature>
<dbReference type="Pfam" id="PF13499">
    <property type="entry name" value="EF-hand_7"/>
    <property type="match status" value="1"/>
</dbReference>
<feature type="domain" description="ZZ-type" evidence="12">
    <location>
        <begin position="803"/>
        <end position="855"/>
    </location>
</feature>
<dbReference type="InterPro" id="IPR018247">
    <property type="entry name" value="EF_Hand_1_Ca_BS"/>
</dbReference>
<dbReference type="CDD" id="cd02340">
    <property type="entry name" value="ZZ_NBR1_like"/>
    <property type="match status" value="1"/>
</dbReference>
<evidence type="ECO:0000256" key="8">
    <source>
        <dbReference type="ARBA" id="ARBA00023136"/>
    </source>
</evidence>
<evidence type="ECO:0000259" key="12">
    <source>
        <dbReference type="PROSITE" id="PS50135"/>
    </source>
</evidence>
<dbReference type="SMART" id="SM00054">
    <property type="entry name" value="EFh"/>
    <property type="match status" value="2"/>
</dbReference>
<evidence type="ECO:0000259" key="14">
    <source>
        <dbReference type="PROSITE" id="PS50850"/>
    </source>
</evidence>
<protein>
    <recommendedName>
        <fullName evidence="17">Major facilitator superfamily domain-containing protein</fullName>
    </recommendedName>
</protein>
<feature type="transmembrane region" description="Helical" evidence="11">
    <location>
        <begin position="99"/>
        <end position="118"/>
    </location>
</feature>
<dbReference type="PROSITE" id="PS50850">
    <property type="entry name" value="MFS"/>
    <property type="match status" value="1"/>
</dbReference>
<feature type="compositionally biased region" description="Basic residues" evidence="10">
    <location>
        <begin position="579"/>
        <end position="589"/>
    </location>
</feature>
<name>A0ABR4K747_9EURO</name>
<dbReference type="SUPFAM" id="SSF103473">
    <property type="entry name" value="MFS general substrate transporter"/>
    <property type="match status" value="1"/>
</dbReference>
<dbReference type="InterPro" id="IPR002048">
    <property type="entry name" value="EF_hand_dom"/>
</dbReference>
<evidence type="ECO:0000256" key="5">
    <source>
        <dbReference type="ARBA" id="ARBA00022833"/>
    </source>
</evidence>
<feature type="transmembrane region" description="Helical" evidence="11">
    <location>
        <begin position="286"/>
        <end position="310"/>
    </location>
</feature>
<feature type="region of interest" description="Disordered" evidence="10">
    <location>
        <begin position="1343"/>
        <end position="1372"/>
    </location>
</feature>
<feature type="transmembrane region" description="Helical" evidence="11">
    <location>
        <begin position="130"/>
        <end position="149"/>
    </location>
</feature>
<dbReference type="InterPro" id="IPR020846">
    <property type="entry name" value="MFS_dom"/>
</dbReference>
<evidence type="ECO:0000256" key="4">
    <source>
        <dbReference type="ARBA" id="ARBA00022771"/>
    </source>
</evidence>
<feature type="region of interest" description="Disordered" evidence="10">
    <location>
        <begin position="1411"/>
        <end position="1501"/>
    </location>
</feature>
<feature type="domain" description="EF-hand" evidence="13">
    <location>
        <begin position="979"/>
        <end position="1014"/>
    </location>
</feature>
<dbReference type="Gene3D" id="3.30.60.90">
    <property type="match status" value="1"/>
</dbReference>
<feature type="region of interest" description="Disordered" evidence="10">
    <location>
        <begin position="1"/>
        <end position="52"/>
    </location>
</feature>
<keyword evidence="16" id="KW-1185">Reference proteome</keyword>
<comment type="subcellular location">
    <subcellularLocation>
        <location evidence="1">Membrane</location>
        <topology evidence="1">Multi-pass membrane protein</topology>
    </subcellularLocation>
</comment>
<dbReference type="Gene3D" id="1.20.1250.20">
    <property type="entry name" value="MFS general substrate transporter like domains"/>
    <property type="match status" value="1"/>
</dbReference>
<dbReference type="CDD" id="cd17502">
    <property type="entry name" value="MFS_Azr1_MDR_like"/>
    <property type="match status" value="1"/>
</dbReference>
<keyword evidence="4 9" id="KW-0863">Zinc-finger</keyword>
<evidence type="ECO:0000259" key="13">
    <source>
        <dbReference type="PROSITE" id="PS50222"/>
    </source>
</evidence>
<evidence type="ECO:0000256" key="2">
    <source>
        <dbReference type="ARBA" id="ARBA00022692"/>
    </source>
</evidence>
<keyword evidence="7 11" id="KW-1133">Transmembrane helix</keyword>
<feature type="compositionally biased region" description="Polar residues" evidence="10">
    <location>
        <begin position="1452"/>
        <end position="1461"/>
    </location>
</feature>
<feature type="transmembrane region" description="Helical" evidence="11">
    <location>
        <begin position="361"/>
        <end position="382"/>
    </location>
</feature>
<feature type="transmembrane region" description="Helical" evidence="11">
    <location>
        <begin position="218"/>
        <end position="237"/>
    </location>
</feature>
<sequence length="1555" mass="172517">MPPEISHSETSPLLGPQSNGHASYSSTSGGGGGQSDPALAEQGHTGEEVDTGKASSQRAVNLRYIFPAISIGVFLSAADQTIIVASYGKIGSDLHALNLTSWIATSYFLTLTSFQPLYGKLSDIFGRKACLLFAYAIFGIGCLGCGIAQNIYQLIAARVFQGIGGGGMTTVVSILMSDIIPLRDRGVWQGIINIIYATGSGIGAPLGGILSDYIGWRWAFIAQFPLCIIAFIAVSIMLDLPAPEDSHWKTKLRRVDFPGAIVLIGAVLGFLVGFDRGSNVSWTMPLTIISLSVSGFLFVLFVLVEIYYATEPFAPGHIIFDRGFVAAYGCNFFSFGGWLSGLFYLPLYFQAMDGVSATGAGLRLLPCICAGVSGSLFSGFVMRWTGKYYWLTVIGYTLLTLGLTVIFLFSGGITDSLIPIILGTIACAFGNGIGVTTTLISLISNATPEDQAVVTACSYLFRSLGSVIGLALSSTVVQQVLRGRLRDALRDSKDIDRIVDGVRQSLDFIKTLEPDVAKTVRDCYGWATNKGFGFLIGVPRLTFARYRPLFYLLSGVAAAYALVYLRNHIFSSSHSQSPLRRRKAVRRQRRNDSDAARPSDTPSSRAITHLEQLERQNGVYGTFRIETEDGRRVESGLLPSLLATRDQLMEQVGVPQAHAERMREMMEDTFLESFFALDFPSTHTLEEGSPERIYLTEQLRRRGISRSGIERAVERFNADENYGEELRRRRQNGERVTLSTSTFPDDAQQQPVMDGGETVVDDQSVFSWREGNNDSAQAREGQNLLNLLYHIAEDQARKDGYIHRGVTCNSCGAMPIQGIRYRCANCIDYDLCETCEAMQVHIKTHLFYKVRIPAPFLGNPRQSQPVWYPGKPSMLPRTLPRSLAKRLMKETGFEGTELEALWDQFRCLANREWSDDPNKLYMAIDRKTFDRCFVPNTSVRPPPPSLIYDRMFAFYDTNNDGLIGFEEFLKGLASLNNKSNDERMRRVFRGYDIDGDGFVERKDFLRVFRAYYTLSRELTRDMVAGMEDDFLEGGARDVVLGSQPISSAFPGSIPSGENSRIGEGKRINQEGDMEIVDTDGVLRPDGADTGDRHSVVGEAAVRRQFGRSQPILPVTRRVESTRRQGIDERWRRRVFYTDEEDGGIAPDGYRTDSDVDEDEDVDAPEPGYESQPPSPRSRSSSKVRFQDDLTDDDDCDARSNPSTSSRSILVGERWGGFEVPEVERDVGKEILYQVTQQGFNEILDIMFKPKEDLLMECYRSRTERKMWAHEIELAEQVETSNNNRENVQPSSDDDHEESPPSRYQERPLDELLERAGYSVGSPVLGSAPDGPILAPPSQELRLPVHEDSSDSDDDDIRPTHLANPDEPNSTEFSVPLTLLEPQDNLILSPTPHPHSPSLPVIEQDEDEASFELDPDYDPTLPHHRPNDDTVILPPFSNQAATTLPPSPFRLHPNNTVTTFPAPTSPEAETTAPKRAPSPIQSLPAPSLPTRQGGPTTPPPQATLTRWAYLNRVEAEAKERGGTGAKLNFEEFSRRMAADRGRKLAFVATWIEMASF</sequence>
<dbReference type="EMBL" id="JBFXLU010000051">
    <property type="protein sequence ID" value="KAL2848133.1"/>
    <property type="molecule type" value="Genomic_DNA"/>
</dbReference>
<dbReference type="PROSITE" id="PS00018">
    <property type="entry name" value="EF_HAND_1"/>
    <property type="match status" value="2"/>
</dbReference>
<evidence type="ECO:0000256" key="11">
    <source>
        <dbReference type="SAM" id="Phobius"/>
    </source>
</evidence>
<feature type="compositionally biased region" description="Polar residues" evidence="10">
    <location>
        <begin position="8"/>
        <end position="22"/>
    </location>
</feature>
<dbReference type="PRINTS" id="PR00450">
    <property type="entry name" value="RECOVERIN"/>
</dbReference>
<evidence type="ECO:0000256" key="6">
    <source>
        <dbReference type="ARBA" id="ARBA00022837"/>
    </source>
</evidence>
<keyword evidence="3" id="KW-0479">Metal-binding</keyword>
<feature type="region of interest" description="Disordered" evidence="10">
    <location>
        <begin position="1139"/>
        <end position="1207"/>
    </location>
</feature>
<feature type="transmembrane region" description="Helical" evidence="11">
    <location>
        <begin position="421"/>
        <end position="443"/>
    </location>
</feature>
<feature type="domain" description="EF-hand" evidence="13">
    <location>
        <begin position="943"/>
        <end position="978"/>
    </location>
</feature>
<keyword evidence="8 11" id="KW-0472">Membrane</keyword>
<keyword evidence="2 11" id="KW-0812">Transmembrane</keyword>
<accession>A0ABR4K747</accession>
<dbReference type="CDD" id="cd00051">
    <property type="entry name" value="EFh"/>
    <property type="match status" value="1"/>
</dbReference>
<organism evidence="15 16">
    <name type="scientific">Aspergillus pseudoustus</name>
    <dbReference type="NCBI Taxonomy" id="1810923"/>
    <lineage>
        <taxon>Eukaryota</taxon>
        <taxon>Fungi</taxon>
        <taxon>Dikarya</taxon>
        <taxon>Ascomycota</taxon>
        <taxon>Pezizomycotina</taxon>
        <taxon>Eurotiomycetes</taxon>
        <taxon>Eurotiomycetidae</taxon>
        <taxon>Eurotiales</taxon>
        <taxon>Aspergillaceae</taxon>
        <taxon>Aspergillus</taxon>
        <taxon>Aspergillus subgen. Nidulantes</taxon>
    </lineage>
</organism>
<dbReference type="InterPro" id="IPR043145">
    <property type="entry name" value="Znf_ZZ_sf"/>
</dbReference>
<dbReference type="PROSITE" id="PS01357">
    <property type="entry name" value="ZF_ZZ_1"/>
    <property type="match status" value="1"/>
</dbReference>
<dbReference type="PROSITE" id="PS50222">
    <property type="entry name" value="EF_HAND_2"/>
    <property type="match status" value="2"/>
</dbReference>
<dbReference type="PANTHER" id="PTHR23501:SF84">
    <property type="entry name" value="VACUOLAR MEMBRANE AMINO ACID UPTAKE TRANSPORTER FNX2"/>
    <property type="match status" value="1"/>
</dbReference>